<dbReference type="EMBL" id="JACOOO010000037">
    <property type="protein sequence ID" value="MBC5630282.1"/>
    <property type="molecule type" value="Genomic_DNA"/>
</dbReference>
<dbReference type="CDD" id="cd00616">
    <property type="entry name" value="AHBA_syn"/>
    <property type="match status" value="1"/>
</dbReference>
<comment type="similarity">
    <text evidence="1">Belongs to the DegT/DnrJ/EryC1 family.</text>
</comment>
<evidence type="ECO:0000313" key="3">
    <source>
        <dbReference type="Proteomes" id="UP000596929"/>
    </source>
</evidence>
<dbReference type="Proteomes" id="UP000596929">
    <property type="component" value="Unassembled WGS sequence"/>
</dbReference>
<dbReference type="InterPro" id="IPR000653">
    <property type="entry name" value="DegT/StrS_aminotransferase"/>
</dbReference>
<dbReference type="InterPro" id="IPR015422">
    <property type="entry name" value="PyrdxlP-dep_Trfase_small"/>
</dbReference>
<dbReference type="InterPro" id="IPR015424">
    <property type="entry name" value="PyrdxlP-dep_Trfase"/>
</dbReference>
<dbReference type="PANTHER" id="PTHR30244:SF34">
    <property type="entry name" value="DTDP-4-AMINO-4,6-DIDEOXYGALACTOSE TRANSAMINASE"/>
    <property type="match status" value="1"/>
</dbReference>
<reference evidence="2 3" key="1">
    <citation type="submission" date="2020-08" db="EMBL/GenBank/DDBJ databases">
        <title>Genome public.</title>
        <authorList>
            <person name="Liu C."/>
            <person name="Sun Q."/>
        </authorList>
    </citation>
    <scope>NUCLEOTIDE SEQUENCE [LARGE SCALE GENOMIC DNA]</scope>
    <source>
        <strain evidence="2 3">NSJ-6</strain>
    </source>
</reference>
<proteinExistence type="inferred from homology"/>
<dbReference type="Gene3D" id="3.90.1150.10">
    <property type="entry name" value="Aspartate Aminotransferase, domain 1"/>
    <property type="match status" value="1"/>
</dbReference>
<sequence>MDKRIFLSSPHMGKYERKFIDEAFLSNWIAPLGPNVESFEQELSDYVGSGGGLALSSGTAAVHMAVKLLDVTKGNIVFCSSLTFVATCNPIIYEGAEPVFIDSEPGSLNMSPIALENAFKYYEELGKSPKAVIVVHLYGQSADMDPIMEICNRYNVPVIEDAAESLGATYKGVQTGTIGKYGIYSFNGNKIITTSGGGMLVSNNIDGLQKAKFWATQSRDNTRYYQHSELGYNYRMSNVVAGIGRGQLKVIEDRIKKKKEIYEFYKSSFIEIEDIEMATVRNYGEPNYWLSVIILSNDSKVKPIDIILALEEENIESRPVWKPMHLQPYFEEYRFFKHNEEDETSVSEDVFNRGVCLPSDTKMTIEEQEYVIEIIKDLFREI</sequence>
<evidence type="ECO:0000313" key="2">
    <source>
        <dbReference type="EMBL" id="MBC5630282.1"/>
    </source>
</evidence>
<accession>A0ABR7DGM4</accession>
<dbReference type="InterPro" id="IPR015421">
    <property type="entry name" value="PyrdxlP-dep_Trfase_major"/>
</dbReference>
<dbReference type="Gene3D" id="3.40.640.10">
    <property type="entry name" value="Type I PLP-dependent aspartate aminotransferase-like (Major domain)"/>
    <property type="match status" value="1"/>
</dbReference>
<keyword evidence="1" id="KW-0663">Pyridoxal phosphate</keyword>
<keyword evidence="3" id="KW-1185">Reference proteome</keyword>
<name>A0ABR7DGM4_9CLOT</name>
<gene>
    <name evidence="2" type="ORF">H8S20_15580</name>
</gene>
<protein>
    <submittedName>
        <fullName evidence="2">DegT/DnrJ/EryC1/StrS family aminotransferase</fullName>
    </submittedName>
</protein>
<organism evidence="2 3">
    <name type="scientific">Clostridium hominis</name>
    <dbReference type="NCBI Taxonomy" id="2763036"/>
    <lineage>
        <taxon>Bacteria</taxon>
        <taxon>Bacillati</taxon>
        <taxon>Bacillota</taxon>
        <taxon>Clostridia</taxon>
        <taxon>Eubacteriales</taxon>
        <taxon>Clostridiaceae</taxon>
        <taxon>Clostridium</taxon>
    </lineage>
</organism>
<dbReference type="PIRSF" id="PIRSF000390">
    <property type="entry name" value="PLP_StrS"/>
    <property type="match status" value="1"/>
</dbReference>
<dbReference type="GO" id="GO:0008483">
    <property type="term" value="F:transaminase activity"/>
    <property type="evidence" value="ECO:0007669"/>
    <property type="project" value="UniProtKB-KW"/>
</dbReference>
<keyword evidence="2" id="KW-0032">Aminotransferase</keyword>
<keyword evidence="2" id="KW-0808">Transferase</keyword>
<comment type="caution">
    <text evidence="2">The sequence shown here is derived from an EMBL/GenBank/DDBJ whole genome shotgun (WGS) entry which is preliminary data.</text>
</comment>
<dbReference type="PANTHER" id="PTHR30244">
    <property type="entry name" value="TRANSAMINASE"/>
    <property type="match status" value="1"/>
</dbReference>
<evidence type="ECO:0000256" key="1">
    <source>
        <dbReference type="RuleBase" id="RU004508"/>
    </source>
</evidence>
<dbReference type="Pfam" id="PF01041">
    <property type="entry name" value="DegT_DnrJ_EryC1"/>
    <property type="match status" value="1"/>
</dbReference>
<dbReference type="SUPFAM" id="SSF53383">
    <property type="entry name" value="PLP-dependent transferases"/>
    <property type="match status" value="1"/>
</dbReference>